<dbReference type="AlphaFoldDB" id="A0A553N746"/>
<dbReference type="EMBL" id="VCGU01000459">
    <property type="protein sequence ID" value="TRY61223.1"/>
    <property type="molecule type" value="Genomic_DNA"/>
</dbReference>
<organism evidence="2 3">
    <name type="scientific">Tigriopus californicus</name>
    <name type="common">Marine copepod</name>
    <dbReference type="NCBI Taxonomy" id="6832"/>
    <lineage>
        <taxon>Eukaryota</taxon>
        <taxon>Metazoa</taxon>
        <taxon>Ecdysozoa</taxon>
        <taxon>Arthropoda</taxon>
        <taxon>Crustacea</taxon>
        <taxon>Multicrustacea</taxon>
        <taxon>Hexanauplia</taxon>
        <taxon>Copepoda</taxon>
        <taxon>Harpacticoida</taxon>
        <taxon>Harpacticidae</taxon>
        <taxon>Tigriopus</taxon>
    </lineage>
</organism>
<dbReference type="InterPro" id="IPR011009">
    <property type="entry name" value="Kinase-like_dom_sf"/>
</dbReference>
<keyword evidence="3" id="KW-1185">Reference proteome</keyword>
<dbReference type="STRING" id="6832.A0A553N746"/>
<feature type="compositionally biased region" description="Gly residues" evidence="1">
    <location>
        <begin position="16"/>
        <end position="25"/>
    </location>
</feature>
<evidence type="ECO:0000313" key="2">
    <source>
        <dbReference type="EMBL" id="TRY61223.1"/>
    </source>
</evidence>
<proteinExistence type="predicted"/>
<dbReference type="SUPFAM" id="SSF56112">
    <property type="entry name" value="Protein kinase-like (PK-like)"/>
    <property type="match status" value="1"/>
</dbReference>
<evidence type="ECO:0000256" key="1">
    <source>
        <dbReference type="SAM" id="MobiDB-lite"/>
    </source>
</evidence>
<feature type="region of interest" description="Disordered" evidence="1">
    <location>
        <begin position="1"/>
        <end position="66"/>
    </location>
</feature>
<gene>
    <name evidence="2" type="ORF">TCAL_06668</name>
</gene>
<protein>
    <submittedName>
        <fullName evidence="2">Uncharacterized protein</fullName>
    </submittedName>
</protein>
<sequence length="159" mass="17785">MGNCATKDKARNPDTGSGGRDGGLGRADRIRGSDKENALRNGKTAQPPPNGHHRSVMNNYHGHSPSHILAQNAVNNGAGGMNNREVIDQVERGYRMAQPSHISYPESKSMPKEVAIAQSNVYKIMLEAWNRDPFKRPTFEFLTHMFEDFNITTQNQYME</sequence>
<dbReference type="Gene3D" id="1.10.510.10">
    <property type="entry name" value="Transferase(Phosphotransferase) domain 1"/>
    <property type="match status" value="1"/>
</dbReference>
<name>A0A553N746_TIGCA</name>
<evidence type="ECO:0000313" key="3">
    <source>
        <dbReference type="Proteomes" id="UP000318571"/>
    </source>
</evidence>
<accession>A0A553N746</accession>
<dbReference type="Proteomes" id="UP000318571">
    <property type="component" value="Chromosome 8"/>
</dbReference>
<comment type="caution">
    <text evidence="2">The sequence shown here is derived from an EMBL/GenBank/DDBJ whole genome shotgun (WGS) entry which is preliminary data.</text>
</comment>
<feature type="compositionally biased region" description="Basic and acidic residues" evidence="1">
    <location>
        <begin position="26"/>
        <end position="38"/>
    </location>
</feature>
<feature type="compositionally biased region" description="Basic and acidic residues" evidence="1">
    <location>
        <begin position="1"/>
        <end position="12"/>
    </location>
</feature>
<reference evidence="2 3" key="1">
    <citation type="journal article" date="2018" name="Nat. Ecol. Evol.">
        <title>Genomic signatures of mitonuclear coevolution across populations of Tigriopus californicus.</title>
        <authorList>
            <person name="Barreto F.S."/>
            <person name="Watson E.T."/>
            <person name="Lima T.G."/>
            <person name="Willett C.S."/>
            <person name="Edmands S."/>
            <person name="Li W."/>
            <person name="Burton R.S."/>
        </authorList>
    </citation>
    <scope>NUCLEOTIDE SEQUENCE [LARGE SCALE GENOMIC DNA]</scope>
    <source>
        <strain evidence="2 3">San Diego</strain>
    </source>
</reference>